<evidence type="ECO:0000313" key="2">
    <source>
        <dbReference type="Proteomes" id="UP001217754"/>
    </source>
</evidence>
<organism evidence="1 2">
    <name type="scientific">Malassezia japonica</name>
    <dbReference type="NCBI Taxonomy" id="223818"/>
    <lineage>
        <taxon>Eukaryota</taxon>
        <taxon>Fungi</taxon>
        <taxon>Dikarya</taxon>
        <taxon>Basidiomycota</taxon>
        <taxon>Ustilaginomycotina</taxon>
        <taxon>Malasseziomycetes</taxon>
        <taxon>Malasseziales</taxon>
        <taxon>Malasseziaceae</taxon>
        <taxon>Malassezia</taxon>
    </lineage>
</organism>
<proteinExistence type="predicted"/>
<dbReference type="Proteomes" id="UP001217754">
    <property type="component" value="Chromosome 2"/>
</dbReference>
<keyword evidence="2" id="KW-1185">Reference proteome</keyword>
<evidence type="ECO:0000313" key="1">
    <source>
        <dbReference type="EMBL" id="WFD38612.1"/>
    </source>
</evidence>
<reference evidence="1" key="1">
    <citation type="submission" date="2023-03" db="EMBL/GenBank/DDBJ databases">
        <title>Mating type loci evolution in Malassezia.</title>
        <authorList>
            <person name="Coelho M.A."/>
        </authorList>
    </citation>
    <scope>NUCLEOTIDE SEQUENCE</scope>
    <source>
        <strain evidence="1">CBS 9431</strain>
    </source>
</reference>
<dbReference type="AlphaFoldDB" id="A0AAF0F162"/>
<accession>A0AAF0F162</accession>
<protein>
    <submittedName>
        <fullName evidence="1">Uncharacterized protein</fullName>
    </submittedName>
</protein>
<gene>
    <name evidence="1" type="ORF">MJAP1_001572</name>
</gene>
<dbReference type="EMBL" id="CP119959">
    <property type="protein sequence ID" value="WFD38612.1"/>
    <property type="molecule type" value="Genomic_DNA"/>
</dbReference>
<sequence>MNRTLEDAANPTYGLLDNILTNMTFQLWPLVAGTHYRRVQQAYLCLEIQGA</sequence>
<name>A0AAF0F162_9BASI</name>
<dbReference type="RefSeq" id="XP_060121509.1">
    <property type="nucleotide sequence ID" value="XM_060265526.1"/>
</dbReference>
<dbReference type="GeneID" id="85225221"/>